<reference evidence="18" key="1">
    <citation type="submission" date="2014-11" db="EMBL/GenBank/DDBJ databases">
        <authorList>
            <person name="Geib S."/>
        </authorList>
    </citation>
    <scope>NUCLEOTIDE SEQUENCE</scope>
</reference>
<dbReference type="InterPro" id="IPR001952">
    <property type="entry name" value="Alkaline_phosphatase"/>
</dbReference>
<evidence type="ECO:0000256" key="4">
    <source>
        <dbReference type="ARBA" id="ARBA00022475"/>
    </source>
</evidence>
<feature type="signal peptide" evidence="17">
    <location>
        <begin position="1"/>
        <end position="19"/>
    </location>
</feature>
<dbReference type="RefSeq" id="XP_011195080.1">
    <property type="nucleotide sequence ID" value="XM_011196778.3"/>
</dbReference>
<dbReference type="Gene3D" id="3.40.720.10">
    <property type="entry name" value="Alkaline Phosphatase, subunit A"/>
    <property type="match status" value="1"/>
</dbReference>
<dbReference type="PROSITE" id="PS00123">
    <property type="entry name" value="ALKALINE_PHOSPHATASE"/>
    <property type="match status" value="1"/>
</dbReference>
<evidence type="ECO:0000256" key="3">
    <source>
        <dbReference type="ARBA" id="ARBA00012647"/>
    </source>
</evidence>
<dbReference type="InterPro" id="IPR017850">
    <property type="entry name" value="Alkaline_phosphatase_core_sf"/>
</dbReference>
<dbReference type="PANTHER" id="PTHR11596:SF83">
    <property type="entry name" value="ALKALINE PHOSPHATASE 4"/>
    <property type="match status" value="1"/>
</dbReference>
<proteinExistence type="inferred from homology"/>
<name>A0A0A1X7V5_ZEUCU</name>
<keyword evidence="6 14" id="KW-0479">Metal-binding</keyword>
<dbReference type="CTD" id="43671"/>
<evidence type="ECO:0000256" key="10">
    <source>
        <dbReference type="ARBA" id="ARBA00023136"/>
    </source>
</evidence>
<feature type="binding site" evidence="14">
    <location>
        <position position="109"/>
    </location>
    <ligand>
        <name>Mg(2+)</name>
        <dbReference type="ChEBI" id="CHEBI:18420"/>
    </ligand>
</feature>
<feature type="binding site" evidence="14">
    <location>
        <position position="220"/>
    </location>
    <ligand>
        <name>Mg(2+)</name>
        <dbReference type="ChEBI" id="CHEBI:18420"/>
    </ligand>
</feature>
<comment type="cofactor">
    <cofactor evidence="14">
        <name>Zn(2+)</name>
        <dbReference type="ChEBI" id="CHEBI:29105"/>
    </cofactor>
    <text evidence="14">Binds 2 Zn(2+) ions.</text>
</comment>
<keyword evidence="10" id="KW-0472">Membrane</keyword>
<dbReference type="AlphaFoldDB" id="A0A0A1X7V5"/>
<feature type="binding site" evidence="14">
    <location>
        <position position="383"/>
    </location>
    <ligand>
        <name>Mg(2+)</name>
        <dbReference type="ChEBI" id="CHEBI:18420"/>
    </ligand>
</feature>
<reference evidence="18" key="2">
    <citation type="journal article" date="2015" name="Gigascience">
        <title>Reconstructing a comprehensive transcriptome assembly of a white-pupal translocated strain of the pest fruit fly Bactrocera cucurbitae.</title>
        <authorList>
            <person name="Sim S.B."/>
            <person name="Calla B."/>
            <person name="Hall B."/>
            <person name="DeRego T."/>
            <person name="Geib S.M."/>
        </authorList>
    </citation>
    <scope>NUCLEOTIDE SEQUENCE</scope>
</reference>
<dbReference type="GO" id="GO:0098552">
    <property type="term" value="C:side of membrane"/>
    <property type="evidence" value="ECO:0007669"/>
    <property type="project" value="UniProtKB-KW"/>
</dbReference>
<keyword evidence="4" id="KW-1003">Cell membrane</keyword>
<feature type="binding site" evidence="14">
    <location>
        <position position="109"/>
    </location>
    <ligand>
        <name>Zn(2+)</name>
        <dbReference type="ChEBI" id="CHEBI:29105"/>
        <label>2</label>
    </ligand>
</feature>
<feature type="binding site" evidence="14">
    <location>
        <position position="392"/>
    </location>
    <ligand>
        <name>Zn(2+)</name>
        <dbReference type="ChEBI" id="CHEBI:29105"/>
        <label>2</label>
    </ligand>
</feature>
<comment type="similarity">
    <text evidence="2 15">Belongs to the alkaline phosphatase family.</text>
</comment>
<keyword evidence="17" id="KW-0732">Signal</keyword>
<organism evidence="18">
    <name type="scientific">Zeugodacus cucurbitae</name>
    <name type="common">Melon fruit fly</name>
    <name type="synonym">Bactrocera cucurbitae</name>
    <dbReference type="NCBI Taxonomy" id="28588"/>
    <lineage>
        <taxon>Eukaryota</taxon>
        <taxon>Metazoa</taxon>
        <taxon>Ecdysozoa</taxon>
        <taxon>Arthropoda</taxon>
        <taxon>Hexapoda</taxon>
        <taxon>Insecta</taxon>
        <taxon>Pterygota</taxon>
        <taxon>Neoptera</taxon>
        <taxon>Endopterygota</taxon>
        <taxon>Diptera</taxon>
        <taxon>Brachycera</taxon>
        <taxon>Muscomorpha</taxon>
        <taxon>Tephritoidea</taxon>
        <taxon>Tephritidae</taxon>
        <taxon>Zeugodacus</taxon>
        <taxon>Zeugodacus</taxon>
    </lineage>
</organism>
<feature type="binding site" evidence="14">
    <location>
        <position position="516"/>
    </location>
    <ligand>
        <name>Zn(2+)</name>
        <dbReference type="ChEBI" id="CHEBI:29105"/>
        <label>2</label>
    </ligand>
</feature>
<evidence type="ECO:0000256" key="6">
    <source>
        <dbReference type="ARBA" id="ARBA00022723"/>
    </source>
</evidence>
<keyword evidence="12" id="KW-0449">Lipoprotein</keyword>
<keyword evidence="9 14" id="KW-0460">Magnesium</keyword>
<dbReference type="GO" id="GO:0004035">
    <property type="term" value="F:alkaline phosphatase activity"/>
    <property type="evidence" value="ECO:0007669"/>
    <property type="project" value="UniProtKB-EC"/>
</dbReference>
<keyword evidence="8 14" id="KW-0862">Zinc</keyword>
<sequence>MYSLKLVCACALLCQYAMAASVVPHSPILAMNASDLGVEFVPLEASTTEKVVEKMEKGANEASKPKKRIEDAAFWHEVGMKQLRKAMKLAKKTGEPPRKAKNIIVFIGDGMGLTTITAGRIFKGQYLKHGFGEEEMLAFDEFPYTGLAKTYNVDKQVPDSAGTATAMFCGIKSDYGAIGMDTTRSKLDASQGRLKSIMDWAQAEGKRTGIVTTTRITHATPAATYARIYHRDWECDTKVPAESVGRHVDIARQLVENAPGNKFNVILGGGLSPMGALRVNESNPVRFEGDTEEVCERGDGRNLVEEWLKLGNDESRVFVKTLKELNNVNLEKTDHLLGLFRNNHITYSVARQEGEPSLKEMTEAAIRVLERDDNTKGYMLMVEGGRIDQAHHQNYARAAMREVFEFDMAIQAALDLTDDEETLIIVTADHSHAVTLNGYPKRGADILGFANKTTERVVYETISYANGPGYYEHLANDSVGAVGAEVWLPLEKFTTAQRMSPTYRHRATLPLNDETHGGEDVIVFANGPGANMVRGVFEQNYLAYVMSYAGCMGPAKKADDSCELKVKRSGASQVVQHSFLLLVTLLLLKSFYS</sequence>
<feature type="binding site" evidence="14">
    <location>
        <position position="388"/>
    </location>
    <ligand>
        <name>Zn(2+)</name>
        <dbReference type="ChEBI" id="CHEBI:29105"/>
        <label>2</label>
    </ligand>
</feature>
<dbReference type="PRINTS" id="PR00113">
    <property type="entry name" value="ALKPHPHTASE"/>
</dbReference>
<comment type="catalytic activity">
    <reaction evidence="16">
        <text>a phosphate monoester + H2O = an alcohol + phosphate</text>
        <dbReference type="Rhea" id="RHEA:15017"/>
        <dbReference type="ChEBI" id="CHEBI:15377"/>
        <dbReference type="ChEBI" id="CHEBI:30879"/>
        <dbReference type="ChEBI" id="CHEBI:43474"/>
        <dbReference type="ChEBI" id="CHEBI:67140"/>
        <dbReference type="EC" id="3.1.3.1"/>
    </reaction>
</comment>
<evidence type="ECO:0000313" key="18">
    <source>
        <dbReference type="EMBL" id="JAD06758.1"/>
    </source>
</evidence>
<evidence type="ECO:0000256" key="8">
    <source>
        <dbReference type="ARBA" id="ARBA00022833"/>
    </source>
</evidence>
<keyword evidence="7 16" id="KW-0378">Hydrolase</keyword>
<feature type="chain" id="PRO_5001994633" description="Alkaline phosphatase" evidence="17">
    <location>
        <begin position="20"/>
        <end position="593"/>
    </location>
</feature>
<comment type="subcellular location">
    <subcellularLocation>
        <location evidence="1">Cell membrane</location>
        <topology evidence="1">Lipid-anchor</topology>
        <topology evidence="1">GPI-anchor</topology>
    </subcellularLocation>
</comment>
<evidence type="ECO:0000256" key="5">
    <source>
        <dbReference type="ARBA" id="ARBA00022622"/>
    </source>
</evidence>
<dbReference type="FunFam" id="3.40.720.10:FF:000008">
    <property type="entry name" value="Alkaline phosphatase"/>
    <property type="match status" value="1"/>
</dbReference>
<dbReference type="GeneID" id="105220334"/>
<evidence type="ECO:0000256" key="15">
    <source>
        <dbReference type="RuleBase" id="RU003946"/>
    </source>
</evidence>
<dbReference type="SUPFAM" id="SSF53649">
    <property type="entry name" value="Alkaline phosphatase-like"/>
    <property type="match status" value="1"/>
</dbReference>
<evidence type="ECO:0000256" key="7">
    <source>
        <dbReference type="ARBA" id="ARBA00022801"/>
    </source>
</evidence>
<protein>
    <recommendedName>
        <fullName evidence="3 16">Alkaline phosphatase</fullName>
        <ecNumber evidence="3 16">3.1.3.1</ecNumber>
    </recommendedName>
</protein>
<dbReference type="EMBL" id="GBXI01007534">
    <property type="protein sequence ID" value="JAD06758.1"/>
    <property type="molecule type" value="Transcribed_RNA"/>
</dbReference>
<evidence type="ECO:0000256" key="9">
    <source>
        <dbReference type="ARBA" id="ARBA00022842"/>
    </source>
</evidence>
<evidence type="ECO:0000256" key="1">
    <source>
        <dbReference type="ARBA" id="ARBA00004609"/>
    </source>
</evidence>
<evidence type="ECO:0000256" key="17">
    <source>
        <dbReference type="SAM" id="SignalP"/>
    </source>
</evidence>
<dbReference type="InterPro" id="IPR018299">
    <property type="entry name" value="Alkaline_phosphatase_AS"/>
</dbReference>
<dbReference type="SMART" id="SM00098">
    <property type="entry name" value="alkPPc"/>
    <property type="match status" value="1"/>
</dbReference>
<evidence type="ECO:0000256" key="2">
    <source>
        <dbReference type="ARBA" id="ARBA00005984"/>
    </source>
</evidence>
<keyword evidence="5" id="KW-0336">GPI-anchor</keyword>
<evidence type="ECO:0000256" key="13">
    <source>
        <dbReference type="PIRSR" id="PIRSR601952-1"/>
    </source>
</evidence>
<accession>A0A0A1X7V5</accession>
<dbReference type="PANTHER" id="PTHR11596">
    <property type="entry name" value="ALKALINE PHOSPHATASE"/>
    <property type="match status" value="1"/>
</dbReference>
<dbReference type="CDD" id="cd16012">
    <property type="entry name" value="ALP"/>
    <property type="match status" value="1"/>
</dbReference>
<dbReference type="Pfam" id="PF00245">
    <property type="entry name" value="Alk_phosphatase"/>
    <property type="match status" value="1"/>
</dbReference>
<dbReference type="GO" id="GO:0046872">
    <property type="term" value="F:metal ion binding"/>
    <property type="evidence" value="ECO:0007669"/>
    <property type="project" value="UniProtKB-KW"/>
</dbReference>
<evidence type="ECO:0000256" key="16">
    <source>
        <dbReference type="RuleBase" id="RU003947"/>
    </source>
</evidence>
<keyword evidence="11" id="KW-0325">Glycoprotein</keyword>
<evidence type="ECO:0000256" key="11">
    <source>
        <dbReference type="ARBA" id="ARBA00023180"/>
    </source>
</evidence>
<comment type="cofactor">
    <cofactor evidence="14">
        <name>Mg(2+)</name>
        <dbReference type="ChEBI" id="CHEBI:18420"/>
    </cofactor>
    <text evidence="14">Binds 1 Mg(2+) ion.</text>
</comment>
<feature type="binding site" evidence="14">
    <location>
        <position position="430"/>
    </location>
    <ligand>
        <name>Zn(2+)</name>
        <dbReference type="ChEBI" id="CHEBI:29105"/>
        <label>2</label>
    </ligand>
</feature>
<gene>
    <name evidence="18" type="primary">Aph-4_0</name>
    <name evidence="18" type="ORF">g.38969</name>
</gene>
<evidence type="ECO:0000256" key="12">
    <source>
        <dbReference type="ARBA" id="ARBA00023288"/>
    </source>
</evidence>
<dbReference type="OrthoDB" id="5818554at2759"/>
<feature type="binding site" evidence="14">
    <location>
        <position position="218"/>
    </location>
    <ligand>
        <name>Mg(2+)</name>
        <dbReference type="ChEBI" id="CHEBI:18420"/>
    </ligand>
</feature>
<feature type="binding site" evidence="14">
    <location>
        <position position="429"/>
    </location>
    <ligand>
        <name>Zn(2+)</name>
        <dbReference type="ChEBI" id="CHEBI:29105"/>
        <label>2</label>
    </ligand>
</feature>
<dbReference type="GO" id="GO:0005886">
    <property type="term" value="C:plasma membrane"/>
    <property type="evidence" value="ECO:0007669"/>
    <property type="project" value="UniProtKB-SubCell"/>
</dbReference>
<dbReference type="EC" id="3.1.3.1" evidence="3 16"/>
<evidence type="ECO:0000256" key="14">
    <source>
        <dbReference type="PIRSR" id="PIRSR601952-2"/>
    </source>
</evidence>
<feature type="active site" description="Phosphoserine intermediate" evidence="13">
    <location>
        <position position="160"/>
    </location>
</feature>